<feature type="region of interest" description="Disordered" evidence="1">
    <location>
        <begin position="238"/>
        <end position="265"/>
    </location>
</feature>
<dbReference type="Proteomes" id="UP000008810">
    <property type="component" value="Chromosome 4"/>
</dbReference>
<dbReference type="KEGG" id="bdi:104584660"/>
<dbReference type="GeneID" id="104584660"/>
<evidence type="ECO:0000313" key="2">
    <source>
        <dbReference type="EMBL" id="PNT64430.1"/>
    </source>
</evidence>
<feature type="region of interest" description="Disordered" evidence="1">
    <location>
        <begin position="1"/>
        <end position="20"/>
    </location>
</feature>
<dbReference type="RefSeq" id="XP_014758477.1">
    <property type="nucleotide sequence ID" value="XM_014902991.2"/>
</dbReference>
<reference evidence="3" key="3">
    <citation type="submission" date="2018-08" db="UniProtKB">
        <authorList>
            <consortium name="EnsemblPlants"/>
        </authorList>
    </citation>
    <scope>IDENTIFICATION</scope>
    <source>
        <strain evidence="3">cv. Bd21</strain>
    </source>
</reference>
<evidence type="ECO:0000313" key="3">
    <source>
        <dbReference type="EnsemblPlants" id="PNT64430"/>
    </source>
</evidence>
<sequence length="342" mass="36137">MAGVGACGARSRRVSAQRSWPHGCGRFPAVPGVVAAAFHPAVSSAACNGGLPRARPKPQPESAVEEGDKMNEGGEAQAPGNVDVRTWDGQVESRALPPAYAALQSCAVAAANASMENGGFVADSFLLDRKGGRESSQFVADVEVIGGRYRREMRSRAGDGKLVRIDHGGREKRWLMSVVNPPPKRREVSAMRRFPRGCWRAAAIGAGIGGDDGYVSEATPISFELDWESGQSVRDLEVISGDDGRETGSRKGDGELTRKEDGAKKKRWLTSTVNLPPKRRAVSAMRRFPLGCGRPAVSSTGMGGEEGLVSEATPISFATNHASVVDALPTVPTSCHGASLML</sequence>
<evidence type="ECO:0000313" key="4">
    <source>
        <dbReference type="Proteomes" id="UP000008810"/>
    </source>
</evidence>
<evidence type="ECO:0000256" key="1">
    <source>
        <dbReference type="SAM" id="MobiDB-lite"/>
    </source>
</evidence>
<gene>
    <name evidence="3" type="primary">LOC104584660</name>
    <name evidence="2" type="ORF">BRADI_4g28451v3</name>
</gene>
<dbReference type="ExpressionAtlas" id="A0A2K2CQX5">
    <property type="expression patterns" value="baseline"/>
</dbReference>
<dbReference type="STRING" id="15368.A0A2K2CQX5"/>
<organism evidence="2">
    <name type="scientific">Brachypodium distachyon</name>
    <name type="common">Purple false brome</name>
    <name type="synonym">Trachynia distachya</name>
    <dbReference type="NCBI Taxonomy" id="15368"/>
    <lineage>
        <taxon>Eukaryota</taxon>
        <taxon>Viridiplantae</taxon>
        <taxon>Streptophyta</taxon>
        <taxon>Embryophyta</taxon>
        <taxon>Tracheophyta</taxon>
        <taxon>Spermatophyta</taxon>
        <taxon>Magnoliopsida</taxon>
        <taxon>Liliopsida</taxon>
        <taxon>Poales</taxon>
        <taxon>Poaceae</taxon>
        <taxon>BOP clade</taxon>
        <taxon>Pooideae</taxon>
        <taxon>Stipodae</taxon>
        <taxon>Brachypodieae</taxon>
        <taxon>Brachypodium</taxon>
    </lineage>
</organism>
<dbReference type="OrthoDB" id="10675761at2759"/>
<feature type="region of interest" description="Disordered" evidence="1">
    <location>
        <begin position="47"/>
        <end position="82"/>
    </location>
</feature>
<dbReference type="EMBL" id="CM000883">
    <property type="protein sequence ID" value="PNT64430.1"/>
    <property type="molecule type" value="Genomic_DNA"/>
</dbReference>
<dbReference type="EnsemblPlants" id="PNT64430">
    <property type="protein sequence ID" value="PNT64430"/>
    <property type="gene ID" value="BRADI_4g28451v3"/>
</dbReference>
<dbReference type="AlphaFoldDB" id="A0A2K2CQX5"/>
<reference evidence="2 3" key="1">
    <citation type="journal article" date="2010" name="Nature">
        <title>Genome sequencing and analysis of the model grass Brachypodium distachyon.</title>
        <authorList>
            <consortium name="International Brachypodium Initiative"/>
        </authorList>
    </citation>
    <scope>NUCLEOTIDE SEQUENCE [LARGE SCALE GENOMIC DNA]</scope>
    <source>
        <strain evidence="2">Bd21</strain>
        <strain evidence="3">cv. Bd21</strain>
    </source>
</reference>
<feature type="compositionally biased region" description="Basic and acidic residues" evidence="1">
    <location>
        <begin position="238"/>
        <end position="263"/>
    </location>
</feature>
<keyword evidence="4" id="KW-1185">Reference proteome</keyword>
<name>A0A2K2CQX5_BRADI</name>
<reference evidence="2" key="2">
    <citation type="submission" date="2017-06" db="EMBL/GenBank/DDBJ databases">
        <title>WGS assembly of Brachypodium distachyon.</title>
        <authorList>
            <consortium name="The International Brachypodium Initiative"/>
            <person name="Lucas S."/>
            <person name="Harmon-Smith M."/>
            <person name="Lail K."/>
            <person name="Tice H."/>
            <person name="Grimwood J."/>
            <person name="Bruce D."/>
            <person name="Barry K."/>
            <person name="Shu S."/>
            <person name="Lindquist E."/>
            <person name="Wang M."/>
            <person name="Pitluck S."/>
            <person name="Vogel J.P."/>
            <person name="Garvin D.F."/>
            <person name="Mockler T.C."/>
            <person name="Schmutz J."/>
            <person name="Rokhsar D."/>
            <person name="Bevan M.W."/>
        </authorList>
    </citation>
    <scope>NUCLEOTIDE SEQUENCE</scope>
    <source>
        <strain evidence="2">Bd21</strain>
    </source>
</reference>
<accession>A0A2K2CQX5</accession>
<protein>
    <submittedName>
        <fullName evidence="2 3">Uncharacterized protein</fullName>
    </submittedName>
</protein>
<proteinExistence type="predicted"/>
<dbReference type="Gramene" id="PNT64430">
    <property type="protein sequence ID" value="PNT64430"/>
    <property type="gene ID" value="BRADI_4g28451v3"/>
</dbReference>